<organism evidence="2 3">
    <name type="scientific">Saccharothrix coeruleofusca</name>
    <dbReference type="NCBI Taxonomy" id="33919"/>
    <lineage>
        <taxon>Bacteria</taxon>
        <taxon>Bacillati</taxon>
        <taxon>Actinomycetota</taxon>
        <taxon>Actinomycetes</taxon>
        <taxon>Pseudonocardiales</taxon>
        <taxon>Pseudonocardiaceae</taxon>
        <taxon>Saccharothrix</taxon>
    </lineage>
</organism>
<dbReference type="RefSeq" id="WP_189221091.1">
    <property type="nucleotide sequence ID" value="NZ_BMRG01000001.1"/>
</dbReference>
<accession>A0A918EBC0</accession>
<proteinExistence type="predicted"/>
<dbReference type="Proteomes" id="UP000639606">
    <property type="component" value="Unassembled WGS sequence"/>
</dbReference>
<comment type="caution">
    <text evidence="2">The sequence shown here is derived from an EMBL/GenBank/DDBJ whole genome shotgun (WGS) entry which is preliminary data.</text>
</comment>
<feature type="transmembrane region" description="Helical" evidence="1">
    <location>
        <begin position="55"/>
        <end position="79"/>
    </location>
</feature>
<feature type="transmembrane region" description="Helical" evidence="1">
    <location>
        <begin position="12"/>
        <end position="35"/>
    </location>
</feature>
<feature type="transmembrane region" description="Helical" evidence="1">
    <location>
        <begin position="115"/>
        <end position="138"/>
    </location>
</feature>
<dbReference type="AlphaFoldDB" id="A0A918EBC0"/>
<reference evidence="2" key="2">
    <citation type="submission" date="2020-09" db="EMBL/GenBank/DDBJ databases">
        <authorList>
            <person name="Sun Q."/>
            <person name="Ohkuma M."/>
        </authorList>
    </citation>
    <scope>NUCLEOTIDE SEQUENCE</scope>
    <source>
        <strain evidence="2">JCM 3313</strain>
    </source>
</reference>
<keyword evidence="1" id="KW-0472">Membrane</keyword>
<name>A0A918EBC0_9PSEU</name>
<sequence length="142" mass="15051">MAEATRSQGGALAFRVLLRVVISGVVGAGLLAAWVSAYRAGALDRVVDETSLSEFLLLVVVGLPVALLVSALLAGPLLWLMRVRPVWPIVLLGPVLLGVAYFFRLAERFPGLDEWTALAVLAGLSYALAGLITTPAMLRGKR</sequence>
<evidence type="ECO:0000313" key="3">
    <source>
        <dbReference type="Proteomes" id="UP000639606"/>
    </source>
</evidence>
<gene>
    <name evidence="2" type="ORF">GCM10010185_01740</name>
</gene>
<reference evidence="2" key="1">
    <citation type="journal article" date="2014" name="Int. J. Syst. Evol. Microbiol.">
        <title>Complete genome sequence of Corynebacterium casei LMG S-19264T (=DSM 44701T), isolated from a smear-ripened cheese.</title>
        <authorList>
            <consortium name="US DOE Joint Genome Institute (JGI-PGF)"/>
            <person name="Walter F."/>
            <person name="Albersmeier A."/>
            <person name="Kalinowski J."/>
            <person name="Ruckert C."/>
        </authorList>
    </citation>
    <scope>NUCLEOTIDE SEQUENCE</scope>
    <source>
        <strain evidence="2">JCM 3313</strain>
    </source>
</reference>
<evidence type="ECO:0000313" key="2">
    <source>
        <dbReference type="EMBL" id="GGP34714.1"/>
    </source>
</evidence>
<feature type="transmembrane region" description="Helical" evidence="1">
    <location>
        <begin position="86"/>
        <end position="103"/>
    </location>
</feature>
<evidence type="ECO:0000256" key="1">
    <source>
        <dbReference type="SAM" id="Phobius"/>
    </source>
</evidence>
<protein>
    <submittedName>
        <fullName evidence="2">Uncharacterized protein</fullName>
    </submittedName>
</protein>
<dbReference type="EMBL" id="BMRG01000001">
    <property type="protein sequence ID" value="GGP34714.1"/>
    <property type="molecule type" value="Genomic_DNA"/>
</dbReference>
<keyword evidence="1" id="KW-0812">Transmembrane</keyword>
<keyword evidence="1" id="KW-1133">Transmembrane helix</keyword>
<keyword evidence="3" id="KW-1185">Reference proteome</keyword>